<feature type="transmembrane region" description="Helical" evidence="15">
    <location>
        <begin position="67"/>
        <end position="87"/>
    </location>
</feature>
<evidence type="ECO:0000313" key="18">
    <source>
        <dbReference type="Proteomes" id="UP000623678"/>
    </source>
</evidence>
<dbReference type="InterPro" id="IPR059000">
    <property type="entry name" value="ATPase_P-type_domA"/>
</dbReference>
<dbReference type="SFLD" id="SFLDG00002">
    <property type="entry name" value="C1.7:_P-type_atpase_like"/>
    <property type="match status" value="1"/>
</dbReference>
<feature type="transmembrane region" description="Helical" evidence="15">
    <location>
        <begin position="742"/>
        <end position="766"/>
    </location>
</feature>
<dbReference type="NCBIfam" id="TIGR01494">
    <property type="entry name" value="ATPase_P-type"/>
    <property type="match status" value="1"/>
</dbReference>
<evidence type="ECO:0000256" key="3">
    <source>
        <dbReference type="ARBA" id="ARBA00022448"/>
    </source>
</evidence>
<evidence type="ECO:0000256" key="6">
    <source>
        <dbReference type="ARBA" id="ARBA00022723"/>
    </source>
</evidence>
<dbReference type="Pfam" id="PF00122">
    <property type="entry name" value="E1-E2_ATPase"/>
    <property type="match status" value="1"/>
</dbReference>
<keyword evidence="4" id="KW-0109">Calcium transport</keyword>
<evidence type="ECO:0000256" key="5">
    <source>
        <dbReference type="ARBA" id="ARBA00022692"/>
    </source>
</evidence>
<keyword evidence="6" id="KW-0479">Metal-binding</keyword>
<dbReference type="GO" id="GO:0016887">
    <property type="term" value="F:ATP hydrolysis activity"/>
    <property type="evidence" value="ECO:0007669"/>
    <property type="project" value="InterPro"/>
</dbReference>
<feature type="transmembrane region" description="Helical" evidence="15">
    <location>
        <begin position="703"/>
        <end position="722"/>
    </location>
</feature>
<feature type="transmembrane region" description="Helical" evidence="15">
    <location>
        <begin position="818"/>
        <end position="838"/>
    </location>
</feature>
<dbReference type="EMBL" id="JACRTD010000002">
    <property type="protein sequence ID" value="MBC8584753.1"/>
    <property type="molecule type" value="Genomic_DNA"/>
</dbReference>
<dbReference type="Gene3D" id="2.70.150.10">
    <property type="entry name" value="Calcium-transporting ATPase, cytoplasmic transduction domain A"/>
    <property type="match status" value="1"/>
</dbReference>
<dbReference type="GO" id="GO:0005524">
    <property type="term" value="F:ATP binding"/>
    <property type="evidence" value="ECO:0007669"/>
    <property type="project" value="UniProtKB-KW"/>
</dbReference>
<keyword evidence="8" id="KW-0106">Calcium</keyword>
<dbReference type="InterPro" id="IPR036412">
    <property type="entry name" value="HAD-like_sf"/>
</dbReference>
<dbReference type="Proteomes" id="UP000623678">
    <property type="component" value="Unassembled WGS sequence"/>
</dbReference>
<dbReference type="AlphaFoldDB" id="A0A926EMQ2"/>
<evidence type="ECO:0000256" key="13">
    <source>
        <dbReference type="ARBA" id="ARBA00023065"/>
    </source>
</evidence>
<feature type="transmembrane region" description="Helical" evidence="15">
    <location>
        <begin position="38"/>
        <end position="61"/>
    </location>
</feature>
<dbReference type="InterPro" id="IPR018303">
    <property type="entry name" value="ATPase_P-typ_P_site"/>
</dbReference>
<dbReference type="InterPro" id="IPR044492">
    <property type="entry name" value="P_typ_ATPase_HD_dom"/>
</dbReference>
<dbReference type="EC" id="7.2.2.10" evidence="2"/>
<dbReference type="PANTHER" id="PTHR24093">
    <property type="entry name" value="CATION TRANSPORTING ATPASE"/>
    <property type="match status" value="1"/>
</dbReference>
<evidence type="ECO:0000256" key="9">
    <source>
        <dbReference type="ARBA" id="ARBA00022840"/>
    </source>
</evidence>
<dbReference type="Pfam" id="PF00689">
    <property type="entry name" value="Cation_ATPase_C"/>
    <property type="match status" value="1"/>
</dbReference>
<feature type="transmembrane region" description="Helical" evidence="15">
    <location>
        <begin position="781"/>
        <end position="798"/>
    </location>
</feature>
<dbReference type="PRINTS" id="PR00119">
    <property type="entry name" value="CATATPASE"/>
</dbReference>
<dbReference type="InterPro" id="IPR001757">
    <property type="entry name" value="P_typ_ATPase"/>
</dbReference>
<keyword evidence="9" id="KW-0067">ATP-binding</keyword>
<protein>
    <recommendedName>
        <fullName evidence="2">P-type Ca(2+) transporter</fullName>
        <ecNumber evidence="2">7.2.2.10</ecNumber>
    </recommendedName>
</protein>
<feature type="transmembrane region" description="Helical" evidence="15">
    <location>
        <begin position="281"/>
        <end position="305"/>
    </location>
</feature>
<evidence type="ECO:0000256" key="8">
    <source>
        <dbReference type="ARBA" id="ARBA00022837"/>
    </source>
</evidence>
<dbReference type="Gene3D" id="3.40.1110.10">
    <property type="entry name" value="Calcium-transporting ATPase, cytoplasmic domain N"/>
    <property type="match status" value="1"/>
</dbReference>
<dbReference type="GO" id="GO:0046872">
    <property type="term" value="F:metal ion binding"/>
    <property type="evidence" value="ECO:0007669"/>
    <property type="project" value="UniProtKB-KW"/>
</dbReference>
<evidence type="ECO:0000313" key="17">
    <source>
        <dbReference type="EMBL" id="MBC8584753.1"/>
    </source>
</evidence>
<accession>A0A926EMQ2</accession>
<dbReference type="SUPFAM" id="SSF56784">
    <property type="entry name" value="HAD-like"/>
    <property type="match status" value="1"/>
</dbReference>
<keyword evidence="11" id="KW-1278">Translocase</keyword>
<evidence type="ECO:0000256" key="15">
    <source>
        <dbReference type="SAM" id="Phobius"/>
    </source>
</evidence>
<feature type="domain" description="Cation-transporting P-type ATPase N-terminal" evidence="16">
    <location>
        <begin position="1"/>
        <end position="62"/>
    </location>
</feature>
<dbReference type="SFLD" id="SFLDF00027">
    <property type="entry name" value="p-type_atpase"/>
    <property type="match status" value="1"/>
</dbReference>
<dbReference type="InterPro" id="IPR008250">
    <property type="entry name" value="ATPase_P-typ_transduc_dom_A_sf"/>
</dbReference>
<dbReference type="Pfam" id="PF00690">
    <property type="entry name" value="Cation_ATPase_N"/>
    <property type="match status" value="1"/>
</dbReference>
<keyword evidence="7" id="KW-0547">Nucleotide-binding</keyword>
<comment type="subcellular location">
    <subcellularLocation>
        <location evidence="1">Membrane</location>
        <topology evidence="1">Multi-pass membrane protein</topology>
    </subcellularLocation>
</comment>
<dbReference type="InterPro" id="IPR004014">
    <property type="entry name" value="ATPase_P-typ_cation-transptr_N"/>
</dbReference>
<organism evidence="17 18">
    <name type="scientific">Youxingia wuxianensis</name>
    <dbReference type="NCBI Taxonomy" id="2763678"/>
    <lineage>
        <taxon>Bacteria</taxon>
        <taxon>Bacillati</taxon>
        <taxon>Bacillota</taxon>
        <taxon>Clostridia</taxon>
        <taxon>Eubacteriales</taxon>
        <taxon>Oscillospiraceae</taxon>
        <taxon>Youxingia</taxon>
    </lineage>
</organism>
<reference evidence="17" key="1">
    <citation type="submission" date="2020-08" db="EMBL/GenBank/DDBJ databases">
        <title>Genome public.</title>
        <authorList>
            <person name="Liu C."/>
            <person name="Sun Q."/>
        </authorList>
    </citation>
    <scope>NUCLEOTIDE SEQUENCE</scope>
    <source>
        <strain evidence="17">NSJ-64</strain>
    </source>
</reference>
<evidence type="ECO:0000256" key="1">
    <source>
        <dbReference type="ARBA" id="ARBA00004141"/>
    </source>
</evidence>
<dbReference type="SUPFAM" id="SSF81665">
    <property type="entry name" value="Calcium ATPase, transmembrane domain M"/>
    <property type="match status" value="1"/>
</dbReference>
<evidence type="ECO:0000256" key="11">
    <source>
        <dbReference type="ARBA" id="ARBA00022967"/>
    </source>
</evidence>
<evidence type="ECO:0000256" key="7">
    <source>
        <dbReference type="ARBA" id="ARBA00022741"/>
    </source>
</evidence>
<feature type="transmembrane region" description="Helical" evidence="15">
    <location>
        <begin position="850"/>
        <end position="868"/>
    </location>
</feature>
<keyword evidence="10" id="KW-0460">Magnesium</keyword>
<keyword evidence="18" id="KW-1185">Reference proteome</keyword>
<evidence type="ECO:0000256" key="14">
    <source>
        <dbReference type="ARBA" id="ARBA00023136"/>
    </source>
</evidence>
<sequence>MLSYSIKGLTPSQVESSRRSHGENYITKKKRNGFFHQFLASFGDPIIKVLLCALAINVIFLFRNFDWYESVGIAIAIFLATFVSTLSEYGSESAFIKLQEDAEKIHCRVKRAAGIVSLPVGEIVVGDIVLLQSGEKVPADGILISGELMVDQSALNGESKEAIKIPSLQEAPLQDLMAKNQLFCGSVVCSGDGAMVVRRVGDHTFYGNMAQEMQEETRESPLKKRLAELADTISKMGYMAAALVAAADLFNALVIDNGFVLSEILSEIQCLPLLIEDILHAATLAITVVVVAVPEGLPMMITVVLSSNMFRMLKDNVLVRKLVGIETSGNINILFTDKTGTLTKGKLEVIRFITGSGKEFKRASDFRHCRELYRWMQLSGFYNTASVVSQGCALGGNATDRALMDYMLPGAPPKYTKLEMLAFSSEAKFSAVHIKGEQDLYLVKGAPEKILSGCKGYYDEKGRVQSFTGKALLNEKWKDMTKNAVRVLAIASAPGPVKTAADLTGMTFIGLVGIRDEIRPQVKKSVTQAQQAGVQVVMITGDNRETAVAIARESGILPSSSPGDAVITSNEMASMSDGELKQILPRLRVVARALPTDKSRLVRLAQELNMVTGMTGDGINDAPALKKADVGFAMGSGTEVAKEAGDIVILDNNFASIAKAILYGRTIFKSIRKFIVFQLTMNLCAVGVSIIGPFIGIDTPVTVIQMLWINIIMDTLAGLAFAGEPPLKEYMKEKPKRREEPVLNSTMIHQIVWMGLFTIVMCVLFLKLEWVKEYFRYQEDSIYFMTAFFALFIFSGVFNSFNARTHRLNLFAHLWKNWSFIVIMAAVSAVQILLIYFGGSLFRTASLTRAELHVVLMIAFLVIPADLIRKLVLRFQGKQGEI</sequence>
<dbReference type="InterPro" id="IPR006408">
    <property type="entry name" value="P-type_ATPase_IIB"/>
</dbReference>
<keyword evidence="14 15" id="KW-0472">Membrane</keyword>
<feature type="transmembrane region" description="Helical" evidence="15">
    <location>
        <begin position="674"/>
        <end position="697"/>
    </location>
</feature>
<dbReference type="PROSITE" id="PS00154">
    <property type="entry name" value="ATPASE_E1_E2"/>
    <property type="match status" value="1"/>
</dbReference>
<dbReference type="PANTHER" id="PTHR24093:SF477">
    <property type="entry name" value="CALCIUM-TRANSPORTING ATPASE"/>
    <property type="match status" value="1"/>
</dbReference>
<evidence type="ECO:0000259" key="16">
    <source>
        <dbReference type="SMART" id="SM00831"/>
    </source>
</evidence>
<evidence type="ECO:0000256" key="4">
    <source>
        <dbReference type="ARBA" id="ARBA00022568"/>
    </source>
</evidence>
<dbReference type="InterPro" id="IPR023299">
    <property type="entry name" value="ATPase_P-typ_cyto_dom_N"/>
</dbReference>
<gene>
    <name evidence="17" type="ORF">H8705_04075</name>
</gene>
<dbReference type="SMART" id="SM00831">
    <property type="entry name" value="Cation_ATPase_N"/>
    <property type="match status" value="1"/>
</dbReference>
<dbReference type="Gene3D" id="1.20.1110.10">
    <property type="entry name" value="Calcium-transporting ATPase, transmembrane domain"/>
    <property type="match status" value="2"/>
</dbReference>
<evidence type="ECO:0000256" key="2">
    <source>
        <dbReference type="ARBA" id="ARBA00012790"/>
    </source>
</evidence>
<dbReference type="SFLD" id="SFLDS00003">
    <property type="entry name" value="Haloacid_Dehalogenase"/>
    <property type="match status" value="1"/>
</dbReference>
<dbReference type="Gene3D" id="3.40.50.1000">
    <property type="entry name" value="HAD superfamily/HAD-like"/>
    <property type="match status" value="1"/>
</dbReference>
<keyword evidence="5 15" id="KW-0812">Transmembrane</keyword>
<evidence type="ECO:0000256" key="10">
    <source>
        <dbReference type="ARBA" id="ARBA00022842"/>
    </source>
</evidence>
<keyword evidence="13" id="KW-0406">Ion transport</keyword>
<dbReference type="GO" id="GO:0005886">
    <property type="term" value="C:plasma membrane"/>
    <property type="evidence" value="ECO:0007669"/>
    <property type="project" value="TreeGrafter"/>
</dbReference>
<dbReference type="Pfam" id="PF13246">
    <property type="entry name" value="Cation_ATPase"/>
    <property type="match status" value="1"/>
</dbReference>
<proteinExistence type="predicted"/>
<dbReference type="PRINTS" id="PR00120">
    <property type="entry name" value="HATPASE"/>
</dbReference>
<keyword evidence="3" id="KW-0813">Transport</keyword>
<evidence type="ECO:0000256" key="12">
    <source>
        <dbReference type="ARBA" id="ARBA00022989"/>
    </source>
</evidence>
<dbReference type="NCBIfam" id="TIGR01517">
    <property type="entry name" value="ATPase-IIB_Ca"/>
    <property type="match status" value="1"/>
</dbReference>
<dbReference type="SUPFAM" id="SSF81660">
    <property type="entry name" value="Metal cation-transporting ATPase, ATP-binding domain N"/>
    <property type="match status" value="1"/>
</dbReference>
<dbReference type="InterPro" id="IPR023298">
    <property type="entry name" value="ATPase_P-typ_TM_dom_sf"/>
</dbReference>
<name>A0A926EMQ2_9FIRM</name>
<dbReference type="GO" id="GO:0005388">
    <property type="term" value="F:P-type calcium transporter activity"/>
    <property type="evidence" value="ECO:0007669"/>
    <property type="project" value="UniProtKB-EC"/>
</dbReference>
<dbReference type="Pfam" id="PF08282">
    <property type="entry name" value="Hydrolase_3"/>
    <property type="match status" value="1"/>
</dbReference>
<comment type="caution">
    <text evidence="17">The sequence shown here is derived from an EMBL/GenBank/DDBJ whole genome shotgun (WGS) entry which is preliminary data.</text>
</comment>
<dbReference type="InterPro" id="IPR006068">
    <property type="entry name" value="ATPase_P-typ_cation-transptr_C"/>
</dbReference>
<feature type="transmembrane region" description="Helical" evidence="15">
    <location>
        <begin position="236"/>
        <end position="255"/>
    </location>
</feature>
<keyword evidence="12 15" id="KW-1133">Transmembrane helix</keyword>
<dbReference type="InterPro" id="IPR023214">
    <property type="entry name" value="HAD_sf"/>
</dbReference>
<dbReference type="SUPFAM" id="SSF81653">
    <property type="entry name" value="Calcium ATPase, transduction domain A"/>
    <property type="match status" value="1"/>
</dbReference>